<accession>A0ABR7RQ31</accession>
<feature type="transmembrane region" description="Helical" evidence="8">
    <location>
        <begin position="410"/>
        <end position="432"/>
    </location>
</feature>
<dbReference type="PANTHER" id="PTHR23501">
    <property type="entry name" value="MAJOR FACILITATOR SUPERFAMILY"/>
    <property type="match status" value="1"/>
</dbReference>
<gene>
    <name evidence="10" type="ORF">IBL26_17835</name>
</gene>
<feature type="transmembrane region" description="Helical" evidence="8">
    <location>
        <begin position="344"/>
        <end position="367"/>
    </location>
</feature>
<dbReference type="InterPro" id="IPR020846">
    <property type="entry name" value="MFS_dom"/>
</dbReference>
<feature type="transmembrane region" description="Helical" evidence="8">
    <location>
        <begin position="542"/>
        <end position="564"/>
    </location>
</feature>
<feature type="domain" description="Major facilitator superfamily (MFS) profile" evidence="9">
    <location>
        <begin position="91"/>
        <end position="569"/>
    </location>
</feature>
<feature type="transmembrane region" description="Helical" evidence="8">
    <location>
        <begin position="438"/>
        <end position="458"/>
    </location>
</feature>
<sequence>MGVERREHGAPDRPERGRGRAGPDTGGRRVPDHQAPAAPAANDPKPAPAAKHDTDPRVAARGTGAPAAAGGVGAAAASATVPPVRAPIRTVMAGALLTMCLAALDQNIVNTALPRMVGDLGGMAHISWVVTAFMLCSTVTTPLYGKLSDLYGRRRLFFVAILMFLAGSFASGAAQSMGQLIAFRALQGLGAGGLLVLAQAAVGDVVSPRERPRYQGLFTGTFALASVAGPLLGGVITETLSWRWVFYVNLPIGALALVLVAIGLKPRPPGPSRPVDYAGAALLAGATASLLLLLAWGGTEFPWASTQSAGMVAGVVVLFALFLWRETRAAEPLIRLSLFRNTVFARGVTVGGMMVFAMMGSTVFLPLYFQLVLGMDPAAAGAMLLPQVVGMVLSSVIGGRIVSRLGRNKAFLLAGLGLEAVALASLAVFAYFGAAPAVFLVSMGLLGLGMGMGMPNLTTAVQNAVSQRELGAATGAMTFLRSLGGAVGVAASGTIMSSRLLAASHRIGGEVDVAAITEHGVKALAGLTAAQHLAVSDAYRTALTGCFLLSGVVMTAAFLLVLGLPEQTLRDGLDDAKGR</sequence>
<dbReference type="Gene3D" id="1.20.1720.10">
    <property type="entry name" value="Multidrug resistance protein D"/>
    <property type="match status" value="1"/>
</dbReference>
<protein>
    <submittedName>
        <fullName evidence="10">MFS transporter</fullName>
    </submittedName>
</protein>
<feature type="compositionally biased region" description="Basic and acidic residues" evidence="7">
    <location>
        <begin position="1"/>
        <end position="18"/>
    </location>
</feature>
<dbReference type="PRINTS" id="PR01036">
    <property type="entry name" value="TCRTETB"/>
</dbReference>
<evidence type="ECO:0000256" key="4">
    <source>
        <dbReference type="ARBA" id="ARBA00022692"/>
    </source>
</evidence>
<dbReference type="InterPro" id="IPR004638">
    <property type="entry name" value="EmrB-like"/>
</dbReference>
<evidence type="ECO:0000256" key="5">
    <source>
        <dbReference type="ARBA" id="ARBA00022989"/>
    </source>
</evidence>
<evidence type="ECO:0000256" key="8">
    <source>
        <dbReference type="SAM" id="Phobius"/>
    </source>
</evidence>
<dbReference type="InterPro" id="IPR011701">
    <property type="entry name" value="MFS"/>
</dbReference>
<feature type="transmembrane region" description="Helical" evidence="8">
    <location>
        <begin position="124"/>
        <end position="144"/>
    </location>
</feature>
<feature type="transmembrane region" description="Helical" evidence="8">
    <location>
        <begin position="244"/>
        <end position="264"/>
    </location>
</feature>
<evidence type="ECO:0000313" key="11">
    <source>
        <dbReference type="Proteomes" id="UP000626026"/>
    </source>
</evidence>
<feature type="transmembrane region" description="Helical" evidence="8">
    <location>
        <begin position="379"/>
        <end position="398"/>
    </location>
</feature>
<feature type="region of interest" description="Disordered" evidence="7">
    <location>
        <begin position="1"/>
        <end position="65"/>
    </location>
</feature>
<feature type="transmembrane region" description="Helical" evidence="8">
    <location>
        <begin position="156"/>
        <end position="175"/>
    </location>
</feature>
<evidence type="ECO:0000313" key="10">
    <source>
        <dbReference type="EMBL" id="MBC9208715.1"/>
    </source>
</evidence>
<evidence type="ECO:0000256" key="6">
    <source>
        <dbReference type="ARBA" id="ARBA00023136"/>
    </source>
</evidence>
<feature type="compositionally biased region" description="Low complexity" evidence="7">
    <location>
        <begin position="33"/>
        <end position="44"/>
    </location>
</feature>
<evidence type="ECO:0000259" key="9">
    <source>
        <dbReference type="PROSITE" id="PS50850"/>
    </source>
</evidence>
<dbReference type="Pfam" id="PF07690">
    <property type="entry name" value="MFS_1"/>
    <property type="match status" value="1"/>
</dbReference>
<feature type="transmembrane region" description="Helical" evidence="8">
    <location>
        <begin position="276"/>
        <end position="297"/>
    </location>
</feature>
<dbReference type="NCBIfam" id="TIGR00711">
    <property type="entry name" value="efflux_EmrB"/>
    <property type="match status" value="1"/>
</dbReference>
<comment type="subcellular location">
    <subcellularLocation>
        <location evidence="1">Cell membrane</location>
        <topology evidence="1">Multi-pass membrane protein</topology>
    </subcellularLocation>
</comment>
<dbReference type="CDD" id="cd17502">
    <property type="entry name" value="MFS_Azr1_MDR_like"/>
    <property type="match status" value="1"/>
</dbReference>
<keyword evidence="2" id="KW-0813">Transport</keyword>
<keyword evidence="6 8" id="KW-0472">Membrane</keyword>
<dbReference type="InterPro" id="IPR036259">
    <property type="entry name" value="MFS_trans_sf"/>
</dbReference>
<name>A0ABR7RQ31_9PROT</name>
<dbReference type="Proteomes" id="UP000626026">
    <property type="component" value="Unassembled WGS sequence"/>
</dbReference>
<keyword evidence="11" id="KW-1185">Reference proteome</keyword>
<reference evidence="10 11" key="1">
    <citation type="journal article" date="2013" name="Int. J. Syst. Evol. Microbiol.">
        <title>Roseomonas aerophila sp. nov., isolated from air.</title>
        <authorList>
            <person name="Kim S.J."/>
            <person name="Weon H.Y."/>
            <person name="Ahn J.H."/>
            <person name="Hong S.B."/>
            <person name="Seok S.J."/>
            <person name="Whang K.S."/>
            <person name="Kwon S.W."/>
        </authorList>
    </citation>
    <scope>NUCLEOTIDE SEQUENCE [LARGE SCALE GENOMIC DNA]</scope>
    <source>
        <strain evidence="10 11">NBRC 108923</strain>
    </source>
</reference>
<dbReference type="PANTHER" id="PTHR23501:SF197">
    <property type="entry name" value="COMD"/>
    <property type="match status" value="1"/>
</dbReference>
<feature type="transmembrane region" description="Helical" evidence="8">
    <location>
        <begin position="214"/>
        <end position="232"/>
    </location>
</feature>
<keyword evidence="4 8" id="KW-0812">Transmembrane</keyword>
<evidence type="ECO:0000256" key="2">
    <source>
        <dbReference type="ARBA" id="ARBA00022448"/>
    </source>
</evidence>
<feature type="transmembrane region" description="Helical" evidence="8">
    <location>
        <begin position="470"/>
        <end position="491"/>
    </location>
</feature>
<keyword evidence="3" id="KW-1003">Cell membrane</keyword>
<proteinExistence type="predicted"/>
<evidence type="ECO:0000256" key="7">
    <source>
        <dbReference type="SAM" id="MobiDB-lite"/>
    </source>
</evidence>
<keyword evidence="5 8" id="KW-1133">Transmembrane helix</keyword>
<feature type="transmembrane region" description="Helical" evidence="8">
    <location>
        <begin position="181"/>
        <end position="202"/>
    </location>
</feature>
<dbReference type="Gene3D" id="1.20.1250.20">
    <property type="entry name" value="MFS general substrate transporter like domains"/>
    <property type="match status" value="1"/>
</dbReference>
<feature type="transmembrane region" description="Helical" evidence="8">
    <location>
        <begin position="303"/>
        <end position="324"/>
    </location>
</feature>
<dbReference type="PROSITE" id="PS50850">
    <property type="entry name" value="MFS"/>
    <property type="match status" value="1"/>
</dbReference>
<evidence type="ECO:0000256" key="3">
    <source>
        <dbReference type="ARBA" id="ARBA00022475"/>
    </source>
</evidence>
<comment type="caution">
    <text evidence="10">The sequence shown here is derived from an EMBL/GenBank/DDBJ whole genome shotgun (WGS) entry which is preliminary data.</text>
</comment>
<dbReference type="SUPFAM" id="SSF103473">
    <property type="entry name" value="MFS general substrate transporter"/>
    <property type="match status" value="1"/>
</dbReference>
<dbReference type="EMBL" id="JACTVA010000037">
    <property type="protein sequence ID" value="MBC9208715.1"/>
    <property type="molecule type" value="Genomic_DNA"/>
</dbReference>
<evidence type="ECO:0000256" key="1">
    <source>
        <dbReference type="ARBA" id="ARBA00004651"/>
    </source>
</evidence>
<organism evidence="10 11">
    <name type="scientific">Teichococcus aerophilus</name>
    <dbReference type="NCBI Taxonomy" id="1224513"/>
    <lineage>
        <taxon>Bacteria</taxon>
        <taxon>Pseudomonadati</taxon>
        <taxon>Pseudomonadota</taxon>
        <taxon>Alphaproteobacteria</taxon>
        <taxon>Acetobacterales</taxon>
        <taxon>Roseomonadaceae</taxon>
        <taxon>Roseomonas</taxon>
    </lineage>
</organism>